<dbReference type="Proteomes" id="UP000186817">
    <property type="component" value="Unassembled WGS sequence"/>
</dbReference>
<accession>A0A1Q9CU53</accession>
<proteinExistence type="predicted"/>
<feature type="region of interest" description="Disordered" evidence="1">
    <location>
        <begin position="350"/>
        <end position="378"/>
    </location>
</feature>
<reference evidence="2 3" key="1">
    <citation type="submission" date="2016-02" db="EMBL/GenBank/DDBJ databases">
        <title>Genome analysis of coral dinoflagellate symbionts highlights evolutionary adaptations to a symbiotic lifestyle.</title>
        <authorList>
            <person name="Aranda M."/>
            <person name="Li Y."/>
            <person name="Liew Y.J."/>
            <person name="Baumgarten S."/>
            <person name="Simakov O."/>
            <person name="Wilson M."/>
            <person name="Piel J."/>
            <person name="Ashoor H."/>
            <person name="Bougouffa S."/>
            <person name="Bajic V.B."/>
            <person name="Ryu T."/>
            <person name="Ravasi T."/>
            <person name="Bayer T."/>
            <person name="Micklem G."/>
            <person name="Kim H."/>
            <person name="Bhak J."/>
            <person name="Lajeunesse T.C."/>
            <person name="Voolstra C.R."/>
        </authorList>
    </citation>
    <scope>NUCLEOTIDE SEQUENCE [LARGE SCALE GENOMIC DNA]</scope>
    <source>
        <strain evidence="2 3">CCMP2467</strain>
    </source>
</reference>
<protein>
    <submittedName>
        <fullName evidence="2">Uncharacterized protein</fullName>
    </submittedName>
</protein>
<gene>
    <name evidence="2" type="ORF">AK812_SmicGene32450</name>
</gene>
<name>A0A1Q9CU53_SYMMI</name>
<evidence type="ECO:0000313" key="3">
    <source>
        <dbReference type="Proteomes" id="UP000186817"/>
    </source>
</evidence>
<dbReference type="OrthoDB" id="443837at2759"/>
<dbReference type="EMBL" id="LSRX01000916">
    <property type="protein sequence ID" value="OLP86443.1"/>
    <property type="molecule type" value="Genomic_DNA"/>
</dbReference>
<organism evidence="2 3">
    <name type="scientific">Symbiodinium microadriaticum</name>
    <name type="common">Dinoflagellate</name>
    <name type="synonym">Zooxanthella microadriatica</name>
    <dbReference type="NCBI Taxonomy" id="2951"/>
    <lineage>
        <taxon>Eukaryota</taxon>
        <taxon>Sar</taxon>
        <taxon>Alveolata</taxon>
        <taxon>Dinophyceae</taxon>
        <taxon>Suessiales</taxon>
        <taxon>Symbiodiniaceae</taxon>
        <taxon>Symbiodinium</taxon>
    </lineage>
</organism>
<evidence type="ECO:0000256" key="1">
    <source>
        <dbReference type="SAM" id="MobiDB-lite"/>
    </source>
</evidence>
<evidence type="ECO:0000313" key="2">
    <source>
        <dbReference type="EMBL" id="OLP86443.1"/>
    </source>
</evidence>
<dbReference type="AlphaFoldDB" id="A0A1Q9CU53"/>
<sequence length="511" mass="55772">MQLLCVDKGLAASDKSPTQCPALSLFAIHRSFLPRAVKEAATIKAADTKCLLQSLLLELAVGGPVSRVQRRSPGFRLTPVHGSCAFNVSFKLKGRPRQDAPGGALRAAGCLLNKALEASAFPSEFLALYHTCSRRIETTRSASPLPKGKPTAGEPQSLLWGTSEEDSAFTAFTVTAFLGSEGVLQHATAMALDVAFAQDRTHSKFDQCEPGQDTCFERHAVPVKEVKEERCSYNLHMQRWTVTVYRQQTPTRKASAHQSEIKVRVMPVFVGNAPRKSRKAPGIALEVILADAPITASRPGCMPHYTDPVALDCLTSAGCHTRLASRSKLRLPSPRWTFVTRLRVLPAPSGSVGPKGHAHVASSRRWPVASPSKRFPPAFKKGDQAQETIFRRLQLQQQRREIHDVGHLFDATLTGCRPFFIPAFGQAPREHRNIFGQVVHAAPVMHTPILHRPAVAYSCAVAASKPVMGNAHLRIFSCAYQTPVGGARPLLPPASKMRRSVRKLILPVALD</sequence>
<keyword evidence="3" id="KW-1185">Reference proteome</keyword>
<comment type="caution">
    <text evidence="2">The sequence shown here is derived from an EMBL/GenBank/DDBJ whole genome shotgun (WGS) entry which is preliminary data.</text>
</comment>